<dbReference type="AlphaFoldDB" id="A0A2W5R8L7"/>
<feature type="compositionally biased region" description="Low complexity" evidence="1">
    <location>
        <begin position="27"/>
        <end position="39"/>
    </location>
</feature>
<dbReference type="EMBL" id="QFQJ01000130">
    <property type="protein sequence ID" value="PZQ85154.1"/>
    <property type="molecule type" value="Genomic_DNA"/>
</dbReference>
<accession>A0A2W5R8L7</accession>
<feature type="region of interest" description="Disordered" evidence="1">
    <location>
        <begin position="252"/>
        <end position="282"/>
    </location>
</feature>
<feature type="region of interest" description="Disordered" evidence="1">
    <location>
        <begin position="27"/>
        <end position="47"/>
    </location>
</feature>
<evidence type="ECO:0000313" key="2">
    <source>
        <dbReference type="EMBL" id="PZQ85154.1"/>
    </source>
</evidence>
<sequence>MAAGGWVIRCPRWPAAAGGGGDLVRGGPRAAAGSGPRVATAGGPAGEPVLQVAPGPAPGSVPAARRVNRFCRWLPARRRAQGPGWPPVGGPVLRVAPGPAPGSGALGRRRTRGPRWPAAAGGGVIWCAVGPGPPRARGPGWPLSAAVRVIRWGGGPRAVVGTWCPGSPMSSVPKVATAGGPAGEPVLQVAPGPPTSPGLRVATAGGQAGEPVLQVPAARRVNRFCRWLPARRRAQGPGWPPVGGPVLQVVPGPSPGSGALGRRRARGPGWERGKGSGAASGKVYLAGSRPPLAGMCCRRGLSRLAVGT</sequence>
<dbReference type="Proteomes" id="UP000249282">
    <property type="component" value="Unassembled WGS sequence"/>
</dbReference>
<organism evidence="2 3">
    <name type="scientific">Acinetobacter johnsonii</name>
    <dbReference type="NCBI Taxonomy" id="40214"/>
    <lineage>
        <taxon>Bacteria</taxon>
        <taxon>Pseudomonadati</taxon>
        <taxon>Pseudomonadota</taxon>
        <taxon>Gammaproteobacteria</taxon>
        <taxon>Moraxellales</taxon>
        <taxon>Moraxellaceae</taxon>
        <taxon>Acinetobacter</taxon>
    </lineage>
</organism>
<comment type="caution">
    <text evidence="2">The sequence shown here is derived from an EMBL/GenBank/DDBJ whole genome shotgun (WGS) entry which is preliminary data.</text>
</comment>
<proteinExistence type="predicted"/>
<reference evidence="2 3" key="1">
    <citation type="submission" date="2017-11" db="EMBL/GenBank/DDBJ databases">
        <title>Infants hospitalized years apart are colonized by the same room-sourced microbial strains.</title>
        <authorList>
            <person name="Brooks B."/>
            <person name="Olm M.R."/>
            <person name="Firek B.A."/>
            <person name="Baker R."/>
            <person name="Thomas B.C."/>
            <person name="Morowitz M.J."/>
            <person name="Banfield J.F."/>
        </authorList>
    </citation>
    <scope>NUCLEOTIDE SEQUENCE [LARGE SCALE GENOMIC DNA]</scope>
    <source>
        <strain evidence="2">S2_003_000_R3_20</strain>
    </source>
</reference>
<evidence type="ECO:0000256" key="1">
    <source>
        <dbReference type="SAM" id="MobiDB-lite"/>
    </source>
</evidence>
<protein>
    <submittedName>
        <fullName evidence="2">Uncharacterized protein</fullName>
    </submittedName>
</protein>
<evidence type="ECO:0000313" key="3">
    <source>
        <dbReference type="Proteomes" id="UP000249282"/>
    </source>
</evidence>
<name>A0A2W5R8L7_ACIJO</name>
<gene>
    <name evidence="2" type="ORF">DI542_16530</name>
</gene>